<name>A0A0D2GQ66_9BACT</name>
<comment type="caution">
    <text evidence="2">The sequence shown here is derived from an EMBL/GenBank/DDBJ whole genome shotgun (WGS) entry which is preliminary data.</text>
</comment>
<keyword evidence="1" id="KW-1133">Transmembrane helix</keyword>
<evidence type="ECO:0000256" key="1">
    <source>
        <dbReference type="SAM" id="Phobius"/>
    </source>
</evidence>
<gene>
    <name evidence="2" type="ORF">J120_01005</name>
</gene>
<dbReference type="AlphaFoldDB" id="A0A0D2GQ66"/>
<dbReference type="Proteomes" id="UP000032214">
    <property type="component" value="Unassembled WGS sequence"/>
</dbReference>
<feature type="transmembrane region" description="Helical" evidence="1">
    <location>
        <begin position="12"/>
        <end position="34"/>
    </location>
</feature>
<dbReference type="EMBL" id="ARQD01000001">
    <property type="protein sequence ID" value="KIX85534.1"/>
    <property type="molecule type" value="Genomic_DNA"/>
</dbReference>
<protein>
    <submittedName>
        <fullName evidence="2">Uncharacterized protein</fullName>
    </submittedName>
</protein>
<reference evidence="2" key="1">
    <citation type="journal article" date="2013" name="Proc. Natl. Acad. Sci. U.S.A.">
        <title>Candidate phylum TM6 genome recovered from a hospital sink biofilm provides genomic insights into this uncultivated phylum.</title>
        <authorList>
            <person name="McLean J.S."/>
            <person name="Lombardo M.J."/>
            <person name="Badger J.H."/>
            <person name="Edlund A."/>
            <person name="Novotny M."/>
            <person name="Yee-Greenbaum J."/>
            <person name="Vyahhi N."/>
            <person name="Hall A.P."/>
            <person name="Yang Y."/>
            <person name="Dupont C.L."/>
            <person name="Ziegler M.G."/>
            <person name="Chitsaz H."/>
            <person name="Allen A.E."/>
            <person name="Yooseph S."/>
            <person name="Tesler G."/>
            <person name="Pevzner P.A."/>
            <person name="Friedman R.M."/>
            <person name="Nealson K.H."/>
            <person name="Venter J.C."/>
            <person name="Lasken R.S."/>
        </authorList>
    </citation>
    <scope>NUCLEOTIDE SEQUENCE [LARGE SCALE GENOMIC DNA]</scope>
    <source>
        <strain evidence="2">TM6SC1</strain>
    </source>
</reference>
<keyword evidence="1" id="KW-0812">Transmembrane</keyword>
<evidence type="ECO:0000313" key="3">
    <source>
        <dbReference type="Proteomes" id="UP000032214"/>
    </source>
</evidence>
<sequence>MVVLKTLKNNIVYVMLGAIKLPDLSILCGFYVYLIDKKGECFHRLFDVRTNQALIIEIMQDNKIFSMKESGFYEAQFPSTK</sequence>
<evidence type="ECO:0000313" key="2">
    <source>
        <dbReference type="EMBL" id="KIX85534.1"/>
    </source>
</evidence>
<organism evidence="2 3">
    <name type="scientific">candidate division TM6 bacterium JCVI TM6SC1</name>
    <dbReference type="NCBI Taxonomy" id="1306947"/>
    <lineage>
        <taxon>Bacteria</taxon>
        <taxon>Candidatus Babelota</taxon>
        <taxon>Vermiphilus</taxon>
    </lineage>
</organism>
<proteinExistence type="predicted"/>
<keyword evidence="1" id="KW-0472">Membrane</keyword>
<keyword evidence="3" id="KW-1185">Reference proteome</keyword>
<accession>A0A0D2GQ66</accession>